<comment type="caution">
    <text evidence="1">The sequence shown here is derived from an EMBL/GenBank/DDBJ whole genome shotgun (WGS) entry which is preliminary data.</text>
</comment>
<proteinExistence type="predicted"/>
<gene>
    <name evidence="1" type="ORF">EV693_10428</name>
</gene>
<evidence type="ECO:0000313" key="2">
    <source>
        <dbReference type="Proteomes" id="UP000295537"/>
    </source>
</evidence>
<organism evidence="1 2">
    <name type="scientific">Nicoletella semolina</name>
    <dbReference type="NCBI Taxonomy" id="271160"/>
    <lineage>
        <taxon>Bacteria</taxon>
        <taxon>Pseudomonadati</taxon>
        <taxon>Pseudomonadota</taxon>
        <taxon>Gammaproteobacteria</taxon>
        <taxon>Pasteurellales</taxon>
        <taxon>Pasteurellaceae</taxon>
        <taxon>Nicoletella</taxon>
    </lineage>
</organism>
<accession>A0A4R2N9S9</accession>
<name>A0A4R2N9S9_9PAST</name>
<dbReference type="Proteomes" id="UP000295537">
    <property type="component" value="Unassembled WGS sequence"/>
</dbReference>
<protein>
    <submittedName>
        <fullName evidence="1">Uncharacterized protein</fullName>
    </submittedName>
</protein>
<dbReference type="AlphaFoldDB" id="A0A4R2N9S9"/>
<dbReference type="RefSeq" id="WP_132501041.1">
    <property type="nucleotide sequence ID" value="NZ_LVXA01000001.1"/>
</dbReference>
<sequence length="183" mass="21800">MIIIEIVVKNIAKIKRELKNNIYRHLEKILETQFYRSVNGKIILDRELLYINFSYCNNTIFFAVNDYPIGIDCISKQDYVDQRIIQTKYDKQLKARYTNIEVFCIKEAILKKENLTLSDIKRIDIQNYINSVFTIAREDRFIAVCADKHSQIKFYNFETEPEGINVIFTPIRKILSEFNRARK</sequence>
<keyword evidence="2" id="KW-1185">Reference proteome</keyword>
<evidence type="ECO:0000313" key="1">
    <source>
        <dbReference type="EMBL" id="TCP17799.1"/>
    </source>
</evidence>
<reference evidence="1 2" key="1">
    <citation type="submission" date="2019-03" db="EMBL/GenBank/DDBJ databases">
        <title>Genomic Encyclopedia of Type Strains, Phase IV (KMG-IV): sequencing the most valuable type-strain genomes for metagenomic binning, comparative biology and taxonomic classification.</title>
        <authorList>
            <person name="Goeker M."/>
        </authorList>
    </citation>
    <scope>NUCLEOTIDE SEQUENCE [LARGE SCALE GENOMIC DNA]</scope>
    <source>
        <strain evidence="1 2">DSM 16380</strain>
    </source>
</reference>
<dbReference type="EMBL" id="SLXJ01000004">
    <property type="protein sequence ID" value="TCP17799.1"/>
    <property type="molecule type" value="Genomic_DNA"/>
</dbReference>